<proteinExistence type="predicted"/>
<feature type="compositionally biased region" description="Basic and acidic residues" evidence="1">
    <location>
        <begin position="257"/>
        <end position="267"/>
    </location>
</feature>
<evidence type="ECO:0000259" key="2">
    <source>
        <dbReference type="Pfam" id="PF11575"/>
    </source>
</evidence>
<feature type="compositionally biased region" description="Polar residues" evidence="1">
    <location>
        <begin position="268"/>
        <end position="284"/>
    </location>
</feature>
<dbReference type="GO" id="GO:0051537">
    <property type="term" value="F:2 iron, 2 sulfur cluster binding"/>
    <property type="evidence" value="ECO:0007669"/>
    <property type="project" value="InterPro"/>
</dbReference>
<dbReference type="STRING" id="46177.SAMN05660976_05120"/>
<dbReference type="Proteomes" id="UP000198953">
    <property type="component" value="Unassembled WGS sequence"/>
</dbReference>
<keyword evidence="4" id="KW-1185">Reference proteome</keyword>
<protein>
    <submittedName>
        <fullName evidence="3">Ferric iron reductase protein FhuF, involved in iron transport</fullName>
    </submittedName>
</protein>
<dbReference type="Pfam" id="PF11575">
    <property type="entry name" value="FhuF_C"/>
    <property type="match status" value="1"/>
</dbReference>
<name>A0A1H7YCH3_9ACTN</name>
<dbReference type="AlphaFoldDB" id="A0A1H7YCH3"/>
<dbReference type="OrthoDB" id="3290158at2"/>
<evidence type="ECO:0000313" key="3">
    <source>
        <dbReference type="EMBL" id="SEM43028.1"/>
    </source>
</evidence>
<reference evidence="3 4" key="1">
    <citation type="submission" date="2016-10" db="EMBL/GenBank/DDBJ databases">
        <authorList>
            <person name="de Groot N.N."/>
        </authorList>
    </citation>
    <scope>NUCLEOTIDE SEQUENCE [LARGE SCALE GENOMIC DNA]</scope>
    <source>
        <strain evidence="3 4">DSM 43357</strain>
    </source>
</reference>
<evidence type="ECO:0000256" key="1">
    <source>
        <dbReference type="SAM" id="MobiDB-lite"/>
    </source>
</evidence>
<gene>
    <name evidence="3" type="ORF">SAMN05660976_05120</name>
</gene>
<accession>A0A1H7YCH3</accession>
<feature type="region of interest" description="Disordered" evidence="1">
    <location>
        <begin position="254"/>
        <end position="306"/>
    </location>
</feature>
<dbReference type="InterPro" id="IPR024726">
    <property type="entry name" value="FhuF_C"/>
</dbReference>
<organism evidence="3 4">
    <name type="scientific">Nonomuraea pusilla</name>
    <dbReference type="NCBI Taxonomy" id="46177"/>
    <lineage>
        <taxon>Bacteria</taxon>
        <taxon>Bacillati</taxon>
        <taxon>Actinomycetota</taxon>
        <taxon>Actinomycetes</taxon>
        <taxon>Streptosporangiales</taxon>
        <taxon>Streptosporangiaceae</taxon>
        <taxon>Nonomuraea</taxon>
    </lineage>
</organism>
<dbReference type="EMBL" id="FOBF01000013">
    <property type="protein sequence ID" value="SEM43028.1"/>
    <property type="molecule type" value="Genomic_DNA"/>
</dbReference>
<feature type="domain" description="Ferric siderophore reductase C-terminal" evidence="2">
    <location>
        <begin position="235"/>
        <end position="252"/>
    </location>
</feature>
<evidence type="ECO:0000313" key="4">
    <source>
        <dbReference type="Proteomes" id="UP000198953"/>
    </source>
</evidence>
<feature type="region of interest" description="Disordered" evidence="1">
    <location>
        <begin position="1"/>
        <end position="22"/>
    </location>
</feature>
<sequence length="306" mass="32130">MPRSGPTGGTSDHPTQFHAGLPPAPTPAVLHAIADVSRAGARFELDVGPAGAGWRPLADLSTDPAVLKTRITAVAEHLGTDESRVAASLLFQRAASRLYSPLFGAAVAHGILLRADPLHIHWRAAPGGALPLRAVDPAGWEATPGQSAEALYATVVTGLLEPLADAVRAAVKIAPGLLWGNVASALAGTLRAFTRDRPEHTEAGFALTRRLLELGRLRGTGDLTEPAPDRPLFMRRSCCLYYRVSGDMCDDCSLTDAGRRGQPEKRNPSTSTEGAVMSPSTGTPPNQPRTVLRSLPTAPTLRSTSG</sequence>